<evidence type="ECO:0000256" key="1">
    <source>
        <dbReference type="PROSITE-ProRule" id="PRU00169"/>
    </source>
</evidence>
<dbReference type="AlphaFoldDB" id="A0A3E0DXE8"/>
<comment type="caution">
    <text evidence="4">The sequence shown here is derived from an EMBL/GenBank/DDBJ whole genome shotgun (WGS) entry which is preliminary data.</text>
</comment>
<keyword evidence="5" id="KW-1185">Reference proteome</keyword>
<dbReference type="Pfam" id="PF04397">
    <property type="entry name" value="LytTR"/>
    <property type="match status" value="1"/>
</dbReference>
<dbReference type="GO" id="GO:0003677">
    <property type="term" value="F:DNA binding"/>
    <property type="evidence" value="ECO:0007669"/>
    <property type="project" value="InterPro"/>
</dbReference>
<evidence type="ECO:0000313" key="5">
    <source>
        <dbReference type="Proteomes" id="UP000256405"/>
    </source>
</evidence>
<proteinExistence type="predicted"/>
<dbReference type="InterPro" id="IPR001789">
    <property type="entry name" value="Sig_transdc_resp-reg_receiver"/>
</dbReference>
<accession>A0A3E0DXE8</accession>
<sequence>MGKPYDQSRMKLSCVAIDDEPLALELLSKFIKQTSFLNLIGKFSNAIDALSFINQNEVQLAFMDIQMPDLSGMELARVLDGKKNSDKTRIIFATAYHQFAIEGYKVEALDYLLKPYSYEEFLNAATKAFAYFERQAQPKNESASIDSATPEYIFLKVEYQLVKVMLKDIAYVEAYKDYVKVHLLSKPNPVLSLTSLKSMEELLPSDKFMRVHRSYIVSLDHIDSVSKNMIQIGKNHISVSDNYREGFLEFMSRWMN</sequence>
<protein>
    <submittedName>
        <fullName evidence="4">LytTR family two component transcriptional regulator</fullName>
    </submittedName>
</protein>
<name>A0A3E0DXE8_9BACT</name>
<dbReference type="SUPFAM" id="SSF52172">
    <property type="entry name" value="CheY-like"/>
    <property type="match status" value="1"/>
</dbReference>
<dbReference type="InterPro" id="IPR011006">
    <property type="entry name" value="CheY-like_superfamily"/>
</dbReference>
<organism evidence="4 5">
    <name type="scientific">Algoriphagus antarcticus</name>
    <dbReference type="NCBI Taxonomy" id="238540"/>
    <lineage>
        <taxon>Bacteria</taxon>
        <taxon>Pseudomonadati</taxon>
        <taxon>Bacteroidota</taxon>
        <taxon>Cytophagia</taxon>
        <taxon>Cytophagales</taxon>
        <taxon>Cyclobacteriaceae</taxon>
        <taxon>Algoriphagus</taxon>
    </lineage>
</organism>
<dbReference type="Proteomes" id="UP000256405">
    <property type="component" value="Unassembled WGS sequence"/>
</dbReference>
<reference evidence="4 5" key="1">
    <citation type="submission" date="2018-08" db="EMBL/GenBank/DDBJ databases">
        <title>Genomic Encyclopedia of Archaeal and Bacterial Type Strains, Phase II (KMG-II): from individual species to whole genera.</title>
        <authorList>
            <person name="Goeker M."/>
        </authorList>
    </citation>
    <scope>NUCLEOTIDE SEQUENCE [LARGE SCALE GENOMIC DNA]</scope>
    <source>
        <strain evidence="4 5">DSM 15986</strain>
    </source>
</reference>
<dbReference type="EMBL" id="QUNF01000006">
    <property type="protein sequence ID" value="REG90641.1"/>
    <property type="molecule type" value="Genomic_DNA"/>
</dbReference>
<gene>
    <name evidence="4" type="ORF">C8N25_106140</name>
</gene>
<dbReference type="GO" id="GO:0000156">
    <property type="term" value="F:phosphorelay response regulator activity"/>
    <property type="evidence" value="ECO:0007669"/>
    <property type="project" value="InterPro"/>
</dbReference>
<dbReference type="PROSITE" id="PS50110">
    <property type="entry name" value="RESPONSE_REGULATORY"/>
    <property type="match status" value="1"/>
</dbReference>
<dbReference type="Gene3D" id="2.40.50.1020">
    <property type="entry name" value="LytTr DNA-binding domain"/>
    <property type="match status" value="1"/>
</dbReference>
<dbReference type="PROSITE" id="PS50930">
    <property type="entry name" value="HTH_LYTTR"/>
    <property type="match status" value="1"/>
</dbReference>
<dbReference type="InterPro" id="IPR046947">
    <property type="entry name" value="LytR-like"/>
</dbReference>
<keyword evidence="1" id="KW-0597">Phosphoprotein</keyword>
<dbReference type="PANTHER" id="PTHR37299:SF1">
    <property type="entry name" value="STAGE 0 SPORULATION PROTEIN A HOMOLOG"/>
    <property type="match status" value="1"/>
</dbReference>
<feature type="domain" description="HTH LytTR-type" evidence="3">
    <location>
        <begin position="153"/>
        <end position="225"/>
    </location>
</feature>
<evidence type="ECO:0000259" key="2">
    <source>
        <dbReference type="PROSITE" id="PS50110"/>
    </source>
</evidence>
<dbReference type="Pfam" id="PF00072">
    <property type="entry name" value="Response_reg"/>
    <property type="match status" value="1"/>
</dbReference>
<feature type="domain" description="Response regulatory" evidence="2">
    <location>
        <begin position="13"/>
        <end position="129"/>
    </location>
</feature>
<dbReference type="SMART" id="SM00850">
    <property type="entry name" value="LytTR"/>
    <property type="match status" value="1"/>
</dbReference>
<dbReference type="SMART" id="SM00448">
    <property type="entry name" value="REC"/>
    <property type="match status" value="1"/>
</dbReference>
<evidence type="ECO:0000259" key="3">
    <source>
        <dbReference type="PROSITE" id="PS50930"/>
    </source>
</evidence>
<dbReference type="PANTHER" id="PTHR37299">
    <property type="entry name" value="TRANSCRIPTIONAL REGULATOR-RELATED"/>
    <property type="match status" value="1"/>
</dbReference>
<dbReference type="InterPro" id="IPR007492">
    <property type="entry name" value="LytTR_DNA-bd_dom"/>
</dbReference>
<evidence type="ECO:0000313" key="4">
    <source>
        <dbReference type="EMBL" id="REG90641.1"/>
    </source>
</evidence>
<feature type="modified residue" description="4-aspartylphosphate" evidence="1">
    <location>
        <position position="64"/>
    </location>
</feature>
<dbReference type="Gene3D" id="3.40.50.2300">
    <property type="match status" value="1"/>
</dbReference>